<reference evidence="6 7" key="1">
    <citation type="journal article" date="2021" name="BMC Genomics">
        <title>Datura genome reveals duplications of psychoactive alkaloid biosynthetic genes and high mutation rate following tissue culture.</title>
        <authorList>
            <person name="Rajewski A."/>
            <person name="Carter-House D."/>
            <person name="Stajich J."/>
            <person name="Litt A."/>
        </authorList>
    </citation>
    <scope>NUCLEOTIDE SEQUENCE [LARGE SCALE GENOMIC DNA]</scope>
    <source>
        <strain evidence="6">AR-01</strain>
    </source>
</reference>
<evidence type="ECO:0000256" key="2">
    <source>
        <dbReference type="ARBA" id="ARBA00022771"/>
    </source>
</evidence>
<dbReference type="InterPro" id="IPR013083">
    <property type="entry name" value="Znf_RING/FYVE/PHD"/>
</dbReference>
<evidence type="ECO:0000256" key="4">
    <source>
        <dbReference type="SAM" id="SignalP"/>
    </source>
</evidence>
<evidence type="ECO:0000256" key="3">
    <source>
        <dbReference type="ARBA" id="ARBA00022833"/>
    </source>
</evidence>
<dbReference type="PANTHER" id="PTHR46214:SF41">
    <property type="entry name" value="RING-CH-TYPE DOMAIN-CONTAINING PROTEIN"/>
    <property type="match status" value="1"/>
</dbReference>
<keyword evidence="7" id="KW-1185">Reference proteome</keyword>
<evidence type="ECO:0000313" key="6">
    <source>
        <dbReference type="EMBL" id="MCD7454554.1"/>
    </source>
</evidence>
<dbReference type="InterPro" id="IPR011016">
    <property type="entry name" value="Znf_RING-CH"/>
</dbReference>
<feature type="domain" description="RING-CH-type" evidence="5">
    <location>
        <begin position="116"/>
        <end position="177"/>
    </location>
</feature>
<evidence type="ECO:0000256" key="1">
    <source>
        <dbReference type="ARBA" id="ARBA00022723"/>
    </source>
</evidence>
<keyword evidence="3" id="KW-0862">Zinc</keyword>
<keyword evidence="4" id="KW-0732">Signal</keyword>
<accession>A0ABS8S7P8</accession>
<sequence length="190" mass="20088">MAVVTMLILAVTAAVNGGGVDAGGHQWQGAARPLLMGASGSLIPTPTSVALSFRLCGRWVLPLHTKECGSSMRSEGSLVHCEPLKSQPKGSCLLPDEEIDLESGELELKVHKEEKTCRICHLSLLKCGGIGDDDQLLEPSGGTAIELGCSCKGDLAAAHKQCALKLGSKSGKHVECFYYMIRALVQLLFS</sequence>
<keyword evidence="2" id="KW-0863">Zinc-finger</keyword>
<dbReference type="PANTHER" id="PTHR46214">
    <property type="entry name" value="ZINC FINGER, RING-CH-TYPE"/>
    <property type="match status" value="1"/>
</dbReference>
<organism evidence="6 7">
    <name type="scientific">Datura stramonium</name>
    <name type="common">Jimsonweed</name>
    <name type="synonym">Common thornapple</name>
    <dbReference type="NCBI Taxonomy" id="4076"/>
    <lineage>
        <taxon>Eukaryota</taxon>
        <taxon>Viridiplantae</taxon>
        <taxon>Streptophyta</taxon>
        <taxon>Embryophyta</taxon>
        <taxon>Tracheophyta</taxon>
        <taxon>Spermatophyta</taxon>
        <taxon>Magnoliopsida</taxon>
        <taxon>eudicotyledons</taxon>
        <taxon>Gunneridae</taxon>
        <taxon>Pentapetalae</taxon>
        <taxon>asterids</taxon>
        <taxon>lamiids</taxon>
        <taxon>Solanales</taxon>
        <taxon>Solanaceae</taxon>
        <taxon>Solanoideae</taxon>
        <taxon>Datureae</taxon>
        <taxon>Datura</taxon>
    </lineage>
</organism>
<dbReference type="EMBL" id="JACEIK010000306">
    <property type="protein sequence ID" value="MCD7454554.1"/>
    <property type="molecule type" value="Genomic_DNA"/>
</dbReference>
<dbReference type="SMART" id="SM00744">
    <property type="entry name" value="RINGv"/>
    <property type="match status" value="1"/>
</dbReference>
<comment type="caution">
    <text evidence="6">The sequence shown here is derived from an EMBL/GenBank/DDBJ whole genome shotgun (WGS) entry which is preliminary data.</text>
</comment>
<feature type="chain" id="PRO_5047528307" description="RING-CH-type domain-containing protein" evidence="4">
    <location>
        <begin position="18"/>
        <end position="190"/>
    </location>
</feature>
<protein>
    <recommendedName>
        <fullName evidence="5">RING-CH-type domain-containing protein</fullName>
    </recommendedName>
</protein>
<dbReference type="Gene3D" id="3.30.40.10">
    <property type="entry name" value="Zinc/RING finger domain, C3HC4 (zinc finger)"/>
    <property type="match status" value="1"/>
</dbReference>
<keyword evidence="1" id="KW-0479">Metal-binding</keyword>
<gene>
    <name evidence="6" type="ORF">HAX54_025212</name>
</gene>
<evidence type="ECO:0000313" key="7">
    <source>
        <dbReference type="Proteomes" id="UP000823775"/>
    </source>
</evidence>
<proteinExistence type="predicted"/>
<evidence type="ECO:0000259" key="5">
    <source>
        <dbReference type="SMART" id="SM00744"/>
    </source>
</evidence>
<name>A0ABS8S7P8_DATST</name>
<dbReference type="Proteomes" id="UP000823775">
    <property type="component" value="Unassembled WGS sequence"/>
</dbReference>
<feature type="signal peptide" evidence="4">
    <location>
        <begin position="1"/>
        <end position="17"/>
    </location>
</feature>